<keyword evidence="3 5" id="KW-1133">Transmembrane helix</keyword>
<proteinExistence type="predicted"/>
<dbReference type="Pfam" id="PF00335">
    <property type="entry name" value="Tetraspanin"/>
    <property type="match status" value="1"/>
</dbReference>
<dbReference type="InParanoid" id="H2ZH34"/>
<dbReference type="STRING" id="51511.ENSCSAVP00000016900"/>
<feature type="transmembrane region" description="Helical" evidence="5">
    <location>
        <begin position="52"/>
        <end position="76"/>
    </location>
</feature>
<keyword evidence="2 5" id="KW-0812">Transmembrane</keyword>
<evidence type="ECO:0000313" key="7">
    <source>
        <dbReference type="Proteomes" id="UP000007875"/>
    </source>
</evidence>
<keyword evidence="4 5" id="KW-0472">Membrane</keyword>
<sequence>MSYGEMPHKGVLICCNLFIFMGGGAILGASVWTAVTIGAFPSILGASAGVFISVYLMLAVGSLMSMMAIFGCISVLSENKKMLVIYAGILTVIFLAELVGSVLAFVYYPLARDAAHSSMELYNADNTIELGWDTIQ</sequence>
<dbReference type="GO" id="GO:0005886">
    <property type="term" value="C:plasma membrane"/>
    <property type="evidence" value="ECO:0007669"/>
    <property type="project" value="TreeGrafter"/>
</dbReference>
<evidence type="ECO:0000256" key="5">
    <source>
        <dbReference type="SAM" id="Phobius"/>
    </source>
</evidence>
<dbReference type="HOGENOM" id="CLU_1880053_0_0_1"/>
<evidence type="ECO:0000256" key="4">
    <source>
        <dbReference type="ARBA" id="ARBA00023136"/>
    </source>
</evidence>
<reference evidence="6" key="3">
    <citation type="submission" date="2025-09" db="UniProtKB">
        <authorList>
            <consortium name="Ensembl"/>
        </authorList>
    </citation>
    <scope>IDENTIFICATION</scope>
</reference>
<keyword evidence="7" id="KW-1185">Reference proteome</keyword>
<evidence type="ECO:0008006" key="8">
    <source>
        <dbReference type="Google" id="ProtNLM"/>
    </source>
</evidence>
<protein>
    <recommendedName>
        <fullName evidence="8">Tetraspanin</fullName>
    </recommendedName>
</protein>
<comment type="subcellular location">
    <subcellularLocation>
        <location evidence="1">Membrane</location>
        <topology evidence="1">Multi-pass membrane protein</topology>
    </subcellularLocation>
</comment>
<reference evidence="6" key="2">
    <citation type="submission" date="2025-08" db="UniProtKB">
        <authorList>
            <consortium name="Ensembl"/>
        </authorList>
    </citation>
    <scope>IDENTIFICATION</scope>
</reference>
<dbReference type="PRINTS" id="PR00259">
    <property type="entry name" value="TMFOUR"/>
</dbReference>
<dbReference type="Proteomes" id="UP000007875">
    <property type="component" value="Unassembled WGS sequence"/>
</dbReference>
<dbReference type="Ensembl" id="ENSCSAVT00000017082.1">
    <property type="protein sequence ID" value="ENSCSAVP00000016900.1"/>
    <property type="gene ID" value="ENSCSAVG00000009936.1"/>
</dbReference>
<evidence type="ECO:0000256" key="1">
    <source>
        <dbReference type="ARBA" id="ARBA00004141"/>
    </source>
</evidence>
<dbReference type="InterPro" id="IPR018499">
    <property type="entry name" value="Tetraspanin/Peripherin"/>
</dbReference>
<reference evidence="7" key="1">
    <citation type="submission" date="2003-08" db="EMBL/GenBank/DDBJ databases">
        <authorList>
            <person name="Birren B."/>
            <person name="Nusbaum C."/>
            <person name="Abebe A."/>
            <person name="Abouelleil A."/>
            <person name="Adekoya E."/>
            <person name="Ait-zahra M."/>
            <person name="Allen N."/>
            <person name="Allen T."/>
            <person name="An P."/>
            <person name="Anderson M."/>
            <person name="Anderson S."/>
            <person name="Arachchi H."/>
            <person name="Armbruster J."/>
            <person name="Bachantsang P."/>
            <person name="Baldwin J."/>
            <person name="Barry A."/>
            <person name="Bayul T."/>
            <person name="Blitshsteyn B."/>
            <person name="Bloom T."/>
            <person name="Blye J."/>
            <person name="Boguslavskiy L."/>
            <person name="Borowsky M."/>
            <person name="Boukhgalter B."/>
            <person name="Brunache A."/>
            <person name="Butler J."/>
            <person name="Calixte N."/>
            <person name="Calvo S."/>
            <person name="Camarata J."/>
            <person name="Campo K."/>
            <person name="Chang J."/>
            <person name="Cheshatsang Y."/>
            <person name="Citroen M."/>
            <person name="Collymore A."/>
            <person name="Considine T."/>
            <person name="Cook A."/>
            <person name="Cooke P."/>
            <person name="Corum B."/>
            <person name="Cuomo C."/>
            <person name="David R."/>
            <person name="Dawoe T."/>
            <person name="Degray S."/>
            <person name="Dodge S."/>
            <person name="Dooley K."/>
            <person name="Dorje P."/>
            <person name="Dorjee K."/>
            <person name="Dorris L."/>
            <person name="Duffey N."/>
            <person name="Dupes A."/>
            <person name="Elkins T."/>
            <person name="Engels R."/>
            <person name="Erickson J."/>
            <person name="Farina A."/>
            <person name="Faro S."/>
            <person name="Ferreira P."/>
            <person name="Fischer H."/>
            <person name="Fitzgerald M."/>
            <person name="Foley K."/>
            <person name="Gage D."/>
            <person name="Galagan J."/>
            <person name="Gearin G."/>
            <person name="Gnerre S."/>
            <person name="Gnirke A."/>
            <person name="Goyette A."/>
            <person name="Graham J."/>
            <person name="Grandbois E."/>
            <person name="Gyaltsen K."/>
            <person name="Hafez N."/>
            <person name="Hagopian D."/>
            <person name="Hagos B."/>
            <person name="Hall J."/>
            <person name="Hatcher B."/>
            <person name="Heller A."/>
            <person name="Higgins H."/>
            <person name="Honan T."/>
            <person name="Horn A."/>
            <person name="Houde N."/>
            <person name="Hughes L."/>
            <person name="Hulme W."/>
            <person name="Husby E."/>
            <person name="Iliev I."/>
            <person name="Jaffe D."/>
            <person name="Jones C."/>
            <person name="Kamal M."/>
            <person name="Kamat A."/>
            <person name="Kamvysselis M."/>
            <person name="Karlsson E."/>
            <person name="Kells C."/>
            <person name="Kieu A."/>
            <person name="Kisner P."/>
            <person name="Kodira C."/>
            <person name="Kulbokas E."/>
            <person name="Labutti K."/>
            <person name="Lama D."/>
            <person name="Landers T."/>
            <person name="Leger J."/>
            <person name="Levine S."/>
            <person name="Lewis D."/>
            <person name="Lewis T."/>
            <person name="Lindblad-toh K."/>
            <person name="Liu X."/>
            <person name="Lokyitsang T."/>
            <person name="Lokyitsang Y."/>
            <person name="Lucien O."/>
            <person name="Lui A."/>
            <person name="Ma L.J."/>
            <person name="Mabbitt R."/>
            <person name="Macdonald J."/>
            <person name="Maclean C."/>
            <person name="Major J."/>
            <person name="Manning J."/>
            <person name="Marabella R."/>
            <person name="Maru K."/>
            <person name="Matthews C."/>
            <person name="Mauceli E."/>
            <person name="Mccarthy M."/>
            <person name="Mcdonough S."/>
            <person name="Mcghee T."/>
            <person name="Meldrim J."/>
            <person name="Meneus L."/>
            <person name="Mesirov J."/>
            <person name="Mihalev A."/>
            <person name="Mihova T."/>
            <person name="Mikkelsen T."/>
            <person name="Mlenga V."/>
            <person name="Moru K."/>
            <person name="Mozes J."/>
            <person name="Mulrain L."/>
            <person name="Munson G."/>
            <person name="Naylor J."/>
            <person name="Newes C."/>
            <person name="Nguyen C."/>
            <person name="Nguyen N."/>
            <person name="Nguyen T."/>
            <person name="Nicol R."/>
            <person name="Nielsen C."/>
            <person name="Nizzari M."/>
            <person name="Norbu C."/>
            <person name="Norbu N."/>
            <person name="O'donnell P."/>
            <person name="Okoawo O."/>
            <person name="O'leary S."/>
            <person name="Omotosho B."/>
            <person name="O'neill K."/>
            <person name="Osman S."/>
            <person name="Parker S."/>
            <person name="Perrin D."/>
            <person name="Phunkhang P."/>
            <person name="Piqani B."/>
            <person name="Purcell S."/>
            <person name="Rachupka T."/>
            <person name="Ramasamy U."/>
            <person name="Rameau R."/>
            <person name="Ray V."/>
            <person name="Raymond C."/>
            <person name="Retta R."/>
            <person name="Richardson S."/>
            <person name="Rise C."/>
            <person name="Rodriguez J."/>
            <person name="Rogers J."/>
            <person name="Rogov P."/>
            <person name="Rutman M."/>
            <person name="Schupbach R."/>
            <person name="Seaman C."/>
            <person name="Settipalli S."/>
            <person name="Sharpe T."/>
            <person name="Sheridan J."/>
            <person name="Sherpa N."/>
            <person name="Shi J."/>
            <person name="Smirnov S."/>
            <person name="Smith C."/>
            <person name="Sougnez C."/>
            <person name="Spencer B."/>
            <person name="Stalker J."/>
            <person name="Stange-thomann N."/>
            <person name="Stavropoulos S."/>
            <person name="Stetson K."/>
            <person name="Stone C."/>
            <person name="Stone S."/>
            <person name="Stubbs M."/>
            <person name="Talamas J."/>
            <person name="Tchuinga P."/>
            <person name="Tenzing P."/>
            <person name="Tesfaye S."/>
            <person name="Theodore J."/>
            <person name="Thoulutsang Y."/>
            <person name="Topham K."/>
            <person name="Towey S."/>
            <person name="Tsamla T."/>
            <person name="Tsomo N."/>
            <person name="Vallee D."/>
            <person name="Vassiliev H."/>
            <person name="Venkataraman V."/>
            <person name="Vinson J."/>
            <person name="Vo A."/>
            <person name="Wade C."/>
            <person name="Wang S."/>
            <person name="Wangchuk T."/>
            <person name="Wangdi T."/>
            <person name="Whittaker C."/>
            <person name="Wilkinson J."/>
            <person name="Wu Y."/>
            <person name="Wyman D."/>
            <person name="Yadav S."/>
            <person name="Yang S."/>
            <person name="Yang X."/>
            <person name="Yeager S."/>
            <person name="Yee E."/>
            <person name="Young G."/>
            <person name="Zainoun J."/>
            <person name="Zembeck L."/>
            <person name="Zimmer A."/>
            <person name="Zody M."/>
            <person name="Lander E."/>
        </authorList>
    </citation>
    <scope>NUCLEOTIDE SEQUENCE [LARGE SCALE GENOMIC DNA]</scope>
</reference>
<dbReference type="AlphaFoldDB" id="H2ZH34"/>
<evidence type="ECO:0000313" key="6">
    <source>
        <dbReference type="Ensembl" id="ENSCSAVP00000016900.1"/>
    </source>
</evidence>
<feature type="transmembrane region" description="Helical" evidence="5">
    <location>
        <begin position="83"/>
        <end position="108"/>
    </location>
</feature>
<feature type="transmembrane region" description="Helical" evidence="5">
    <location>
        <begin position="12"/>
        <end position="40"/>
    </location>
</feature>
<dbReference type="PANTHER" id="PTHR19282">
    <property type="entry name" value="TETRASPANIN"/>
    <property type="match status" value="1"/>
</dbReference>
<organism evidence="6 7">
    <name type="scientific">Ciona savignyi</name>
    <name type="common">Pacific transparent sea squirt</name>
    <dbReference type="NCBI Taxonomy" id="51511"/>
    <lineage>
        <taxon>Eukaryota</taxon>
        <taxon>Metazoa</taxon>
        <taxon>Chordata</taxon>
        <taxon>Tunicata</taxon>
        <taxon>Ascidiacea</taxon>
        <taxon>Phlebobranchia</taxon>
        <taxon>Cionidae</taxon>
        <taxon>Ciona</taxon>
    </lineage>
</organism>
<accession>H2ZH34</accession>
<evidence type="ECO:0000256" key="3">
    <source>
        <dbReference type="ARBA" id="ARBA00022989"/>
    </source>
</evidence>
<dbReference type="PANTHER" id="PTHR19282:SF534">
    <property type="entry name" value="TETRASPANIN FAMILY-RELATED"/>
    <property type="match status" value="1"/>
</dbReference>
<evidence type="ECO:0000256" key="2">
    <source>
        <dbReference type="ARBA" id="ARBA00022692"/>
    </source>
</evidence>
<dbReference type="GeneTree" id="ENSGT00940000164476"/>
<name>H2ZH34_CIOSA</name>